<dbReference type="GO" id="GO:0005814">
    <property type="term" value="C:centriole"/>
    <property type="evidence" value="ECO:0007669"/>
    <property type="project" value="UniProtKB-SubCell"/>
</dbReference>
<evidence type="ECO:0000256" key="4">
    <source>
        <dbReference type="ARBA" id="ARBA00011010"/>
    </source>
</evidence>
<dbReference type="GO" id="GO:0030286">
    <property type="term" value="C:dynein complex"/>
    <property type="evidence" value="ECO:0007669"/>
    <property type="project" value="UniProtKB-KW"/>
</dbReference>
<evidence type="ECO:0000256" key="9">
    <source>
        <dbReference type="ARBA" id="ARBA00023017"/>
    </source>
</evidence>
<feature type="coiled-coil region" evidence="13">
    <location>
        <begin position="902"/>
        <end position="995"/>
    </location>
</feature>
<dbReference type="GO" id="GO:0051301">
    <property type="term" value="P:cell division"/>
    <property type="evidence" value="ECO:0007669"/>
    <property type="project" value="UniProtKB-KW"/>
</dbReference>
<organism evidence="15 16">
    <name type="scientific">Didymella rabiei</name>
    <name type="common">Chickpea ascochyta blight fungus</name>
    <name type="synonym">Mycosphaerella rabiei</name>
    <dbReference type="NCBI Taxonomy" id="5454"/>
    <lineage>
        <taxon>Eukaryota</taxon>
        <taxon>Fungi</taxon>
        <taxon>Dikarya</taxon>
        <taxon>Ascomycota</taxon>
        <taxon>Pezizomycotina</taxon>
        <taxon>Dothideomycetes</taxon>
        <taxon>Pleosporomycetidae</taxon>
        <taxon>Pleosporales</taxon>
        <taxon>Pleosporineae</taxon>
        <taxon>Didymellaceae</taxon>
        <taxon>Ascochyta</taxon>
    </lineage>
</organism>
<dbReference type="OrthoDB" id="2130750at2759"/>
<feature type="compositionally biased region" description="Low complexity" evidence="14">
    <location>
        <begin position="147"/>
        <end position="156"/>
    </location>
</feature>
<evidence type="ECO:0000256" key="3">
    <source>
        <dbReference type="ARBA" id="ARBA00004544"/>
    </source>
</evidence>
<evidence type="ECO:0000313" key="16">
    <source>
        <dbReference type="Proteomes" id="UP000076837"/>
    </source>
</evidence>
<name>A0A162W5U9_DIDRA</name>
<evidence type="ECO:0000256" key="8">
    <source>
        <dbReference type="ARBA" id="ARBA00022776"/>
    </source>
</evidence>
<dbReference type="InterPro" id="IPR022157">
    <property type="entry name" value="Dynactin"/>
</dbReference>
<evidence type="ECO:0000256" key="14">
    <source>
        <dbReference type="SAM" id="MobiDB-lite"/>
    </source>
</evidence>
<keyword evidence="8" id="KW-0498">Mitosis</keyword>
<comment type="subcellular location">
    <subcellularLocation>
        <location evidence="3">Cytoplasm</location>
        <location evidence="3">Cell cortex</location>
    </subcellularLocation>
    <subcellularLocation>
        <location evidence="1">Cytoplasm</location>
        <location evidence="1">Cytoskeleton</location>
        <location evidence="1">Microtubule organizing center</location>
        <location evidence="1">Centrosome</location>
        <location evidence="1">Centriole</location>
    </subcellularLocation>
    <subcellularLocation>
        <location evidence="2">Cytoplasm</location>
        <location evidence="2">Cytoskeleton</location>
        <location evidence="2">Spindle</location>
    </subcellularLocation>
</comment>
<evidence type="ECO:0000256" key="12">
    <source>
        <dbReference type="ARBA" id="ARBA00023306"/>
    </source>
</evidence>
<dbReference type="Proteomes" id="UP000076837">
    <property type="component" value="Unassembled WGS sequence"/>
</dbReference>
<reference evidence="15 16" key="1">
    <citation type="journal article" date="2016" name="Sci. Rep.">
        <title>Draft genome sequencing and secretome analysis of fungal phytopathogen Ascochyta rabiei provides insight into the necrotrophic effector repertoire.</title>
        <authorList>
            <person name="Verma S."/>
            <person name="Gazara R.K."/>
            <person name="Nizam S."/>
            <person name="Parween S."/>
            <person name="Chattopadhyay D."/>
            <person name="Verma P.K."/>
        </authorList>
    </citation>
    <scope>NUCLEOTIDE SEQUENCE [LARGE SCALE GENOMIC DNA]</scope>
    <source>
        <strain evidence="15 16">ArDII</strain>
    </source>
</reference>
<keyword evidence="7" id="KW-0493">Microtubule</keyword>
<dbReference type="GO" id="GO:0005874">
    <property type="term" value="C:microtubule"/>
    <property type="evidence" value="ECO:0007669"/>
    <property type="project" value="UniProtKB-KW"/>
</dbReference>
<keyword evidence="10 13" id="KW-0175">Coiled coil</keyword>
<dbReference type="InterPro" id="IPR000938">
    <property type="entry name" value="CAP-Gly_domain"/>
</dbReference>
<dbReference type="PROSITE" id="PS50245">
    <property type="entry name" value="CAP_GLY_2"/>
    <property type="match status" value="1"/>
</dbReference>
<keyword evidence="11" id="KW-0206">Cytoskeleton</keyword>
<dbReference type="SMART" id="SM01052">
    <property type="entry name" value="CAP_GLY"/>
    <property type="match status" value="1"/>
</dbReference>
<evidence type="ECO:0000256" key="5">
    <source>
        <dbReference type="ARBA" id="ARBA00022490"/>
    </source>
</evidence>
<evidence type="ECO:0000256" key="1">
    <source>
        <dbReference type="ARBA" id="ARBA00004114"/>
    </source>
</evidence>
<dbReference type="GO" id="GO:0000743">
    <property type="term" value="P:nuclear migration involved in conjugation with cellular fusion"/>
    <property type="evidence" value="ECO:0007669"/>
    <property type="project" value="TreeGrafter"/>
</dbReference>
<feature type="coiled-coil region" evidence="13">
    <location>
        <begin position="202"/>
        <end position="565"/>
    </location>
</feature>
<dbReference type="InterPro" id="IPR036859">
    <property type="entry name" value="CAP-Gly_dom_sf"/>
</dbReference>
<evidence type="ECO:0000256" key="2">
    <source>
        <dbReference type="ARBA" id="ARBA00004186"/>
    </source>
</evidence>
<proteinExistence type="inferred from homology"/>
<evidence type="ECO:0000256" key="13">
    <source>
        <dbReference type="SAM" id="Coils"/>
    </source>
</evidence>
<sequence length="1187" mass="132817">MLQFRVGQKIETNTHRTGLVKYVGSIHVAEGAWLGIDLQEPTGKNDGSVRGERYFDCPPQHGLFVKETDILQILSQPAPKAVAPKPKPTAPTPRSRPASVVAPRPASTRPASVTSPPAVPKTPGHAKRQSVAPAAPRTPLRGPARKPSVASASTAAPSPPPTRPSVTSRPSTASVNSTSQPQPQPQTQTQNPLRTSTRDSNVDALQTKIKHLEKQHSEAQARLKELSQAEVERDRFHGIIQKLQAKCQTLHQESVDAKEQLKTLQSDNERLVKAEQDHEFDLEDALLEKEMAQERAEQNESELEALRARVEERDLELEILREEAEAFTADMSEEEKEQAGYYRLQHENDRLRDALMLLKEVTEEEAHKSKARMDELEEDVSQMETLQHENEKLQQQLAEAQSIAEHLKAQVNDRNELEDVVEDMSSKIQELESRVADQELTITDLESLKELNEELLDQQDEETKDLRAEFEGKEIELEQLGERALEQAVIISDLEETNTKFRDLVSELLAQIKEAESSKTMTEAQVRDTTGRINEVMDVNRRLRAAEVNATSKEITSELRQLKADQTTEMLDILSETQSQEFGRSEPMQAYFAAKRITFKSTVLKNLLSNADKHTKHKDGVEEASSKLLCIEANYYLTSLKNGSERISSAMAVSTLPQFATFGPAHAELVAVERNLDQGLEALKADRVNFSEMAKSFGGSTEVYKAVLVSHQKALAERPEDETMLRVRSIAASLTYLESTCSAMNTMLRSLASTSETLADEAHHVLERFAAPSAICSKGMLAAAKLLKTCSDRRGDALYPQFNGDLGSVVETEEYLSRATRDAAKWTHNVVEVLSRSIDTDGTVMEPVDLKHLLISYWEDHMNRLDSVFPSLSSWNEYALLLKDNLEFQHGPAPWSEKAKEVEATRRQVDEAATKLQSITAEHQATLLKLHEREQVIETKELEIEHLAAKNRDATTKGEDVQRLQEEIEKAQTDIKQLQKQDKVQKQEIDDLNYRLAHAAQNEPAESEKGPAVATPGPEPADPTSRSAPASLMSLLDALQIENRWLRQRNQSDAFGAKQMDLFTSMRPMERREVSKLSAATDSLLSLAWLTDDFEQPEILTSISQHSDANTNAKLSYGGNPQMRAHRPKRAPLSLAPLQTQLDLIKSNGRFDWSEIEDLSFADLSPAVEHFDSELMGLRPLKNIMAL</sequence>
<evidence type="ECO:0000256" key="6">
    <source>
        <dbReference type="ARBA" id="ARBA00022618"/>
    </source>
</evidence>
<dbReference type="STRING" id="5454.A0A162W5U9"/>
<dbReference type="Pfam" id="PF12455">
    <property type="entry name" value="Dynactin"/>
    <property type="match status" value="1"/>
</dbReference>
<comment type="caution">
    <text evidence="15">The sequence shown here is derived from an EMBL/GenBank/DDBJ whole genome shotgun (WGS) entry which is preliminary data.</text>
</comment>
<keyword evidence="6" id="KW-0132">Cell division</keyword>
<dbReference type="Pfam" id="PF01302">
    <property type="entry name" value="CAP_GLY"/>
    <property type="match status" value="1"/>
</dbReference>
<evidence type="ECO:0000256" key="10">
    <source>
        <dbReference type="ARBA" id="ARBA00023054"/>
    </source>
</evidence>
<dbReference type="AlphaFoldDB" id="A0A162W5U9"/>
<dbReference type="GO" id="GO:0000132">
    <property type="term" value="P:establishment of mitotic spindle orientation"/>
    <property type="evidence" value="ECO:0007669"/>
    <property type="project" value="TreeGrafter"/>
</dbReference>
<dbReference type="PANTHER" id="PTHR18916">
    <property type="entry name" value="DYNACTIN 1-RELATED MICROTUBULE-BINDING"/>
    <property type="match status" value="1"/>
</dbReference>
<dbReference type="PANTHER" id="PTHR18916:SF6">
    <property type="entry name" value="DYNACTIN SUBUNIT 1"/>
    <property type="match status" value="1"/>
</dbReference>
<keyword evidence="16" id="KW-1185">Reference proteome</keyword>
<dbReference type="GO" id="GO:0051286">
    <property type="term" value="C:cell tip"/>
    <property type="evidence" value="ECO:0007669"/>
    <property type="project" value="TreeGrafter"/>
</dbReference>
<gene>
    <name evidence="15" type="ORF">ST47_g10120</name>
</gene>
<evidence type="ECO:0000256" key="7">
    <source>
        <dbReference type="ARBA" id="ARBA00022701"/>
    </source>
</evidence>
<accession>A0A162W5U9</accession>
<feature type="region of interest" description="Disordered" evidence="14">
    <location>
        <begin position="1002"/>
        <end position="1027"/>
    </location>
</feature>
<feature type="compositionally biased region" description="Low complexity" evidence="14">
    <location>
        <begin position="164"/>
        <end position="190"/>
    </location>
</feature>
<comment type="similarity">
    <text evidence="4">Belongs to the dynactin 150 kDa subunit family.</text>
</comment>
<dbReference type="EMBL" id="JYNV01000322">
    <property type="protein sequence ID" value="KZM18818.1"/>
    <property type="molecule type" value="Genomic_DNA"/>
</dbReference>
<dbReference type="Gene3D" id="2.30.30.190">
    <property type="entry name" value="CAP Gly-rich-like domain"/>
    <property type="match status" value="1"/>
</dbReference>
<feature type="region of interest" description="Disordered" evidence="14">
    <location>
        <begin position="77"/>
        <end position="202"/>
    </location>
</feature>
<evidence type="ECO:0000256" key="11">
    <source>
        <dbReference type="ARBA" id="ARBA00023212"/>
    </source>
</evidence>
<keyword evidence="12" id="KW-0131">Cell cycle</keyword>
<protein>
    <submittedName>
        <fullName evidence="15">Microtubule-based transport</fullName>
    </submittedName>
</protein>
<keyword evidence="9" id="KW-0243">Dynein</keyword>
<evidence type="ECO:0000313" key="15">
    <source>
        <dbReference type="EMBL" id="KZM18818.1"/>
    </source>
</evidence>
<keyword evidence="5" id="KW-0963">Cytoplasm</keyword>
<dbReference type="SUPFAM" id="SSF74924">
    <property type="entry name" value="Cap-Gly domain"/>
    <property type="match status" value="1"/>
</dbReference>
<dbReference type="GO" id="GO:0005816">
    <property type="term" value="C:spindle pole body"/>
    <property type="evidence" value="ECO:0007669"/>
    <property type="project" value="TreeGrafter"/>
</dbReference>
<dbReference type="GO" id="GO:0005819">
    <property type="term" value="C:spindle"/>
    <property type="evidence" value="ECO:0007669"/>
    <property type="project" value="UniProtKB-SubCell"/>
</dbReference>
<dbReference type="PROSITE" id="PS00845">
    <property type="entry name" value="CAP_GLY_1"/>
    <property type="match status" value="1"/>
</dbReference>